<evidence type="ECO:0000313" key="2">
    <source>
        <dbReference type="Proteomes" id="UP000237466"/>
    </source>
</evidence>
<sequence length="59" mass="6969">MKLARYINIKKTLNTLKFKIIFSILSKKEKCTTTMSDHLKKDIGLECDEKDKSHHSRFL</sequence>
<dbReference type="Proteomes" id="UP000237466">
    <property type="component" value="Unassembled WGS sequence"/>
</dbReference>
<dbReference type="AlphaFoldDB" id="A0A2S3R0Z2"/>
<organism evidence="1 2">
    <name type="scientific">Vibrio vulnificus</name>
    <dbReference type="NCBI Taxonomy" id="672"/>
    <lineage>
        <taxon>Bacteria</taxon>
        <taxon>Pseudomonadati</taxon>
        <taxon>Pseudomonadota</taxon>
        <taxon>Gammaproteobacteria</taxon>
        <taxon>Vibrionales</taxon>
        <taxon>Vibrionaceae</taxon>
        <taxon>Vibrio</taxon>
    </lineage>
</organism>
<protein>
    <submittedName>
        <fullName evidence="1">Uncharacterized protein</fullName>
    </submittedName>
</protein>
<accession>A0A2S3R0Z2</accession>
<reference evidence="1 2" key="1">
    <citation type="journal article" date="2018" name="Front. Microbiol.">
        <title>Phylogeny of Vibrio vulnificus from the Analysis of the Core-Genome: Implications for Intra-Species Taxonomy.</title>
        <authorList>
            <person name="Roig F.J."/>
            <person name="Gonzalez-Candelas F."/>
            <person name="Sanjuan E."/>
            <person name="Fouz B."/>
            <person name="Feil E.J."/>
            <person name="Llorens C."/>
            <person name="Baker-Austin C."/>
            <person name="Oliver J.D."/>
            <person name="Danin-Poleg Y."/>
            <person name="Gibas C.J."/>
            <person name="Kashi Y."/>
            <person name="Gulig P.A."/>
            <person name="Morrison S.S."/>
            <person name="Amaro C."/>
        </authorList>
    </citation>
    <scope>NUCLEOTIDE SEQUENCE [LARGE SCALE GENOMIC DNA]</scope>
    <source>
        <strain evidence="1 2">CECT4608</strain>
    </source>
</reference>
<proteinExistence type="predicted"/>
<dbReference type="EMBL" id="PDGH01000102">
    <property type="protein sequence ID" value="POB46442.1"/>
    <property type="molecule type" value="Genomic_DNA"/>
</dbReference>
<evidence type="ECO:0000313" key="1">
    <source>
        <dbReference type="EMBL" id="POB46442.1"/>
    </source>
</evidence>
<gene>
    <name evidence="1" type="ORF">CRN52_14935</name>
</gene>
<comment type="caution">
    <text evidence="1">The sequence shown here is derived from an EMBL/GenBank/DDBJ whole genome shotgun (WGS) entry which is preliminary data.</text>
</comment>
<name>A0A2S3R0Z2_VIBVL</name>